<proteinExistence type="predicted"/>
<evidence type="ECO:0000313" key="2">
    <source>
        <dbReference type="Proteomes" id="UP000272400"/>
    </source>
</evidence>
<accession>A0A3N1CX31</accession>
<name>A0A3N1CX31_9ACTN</name>
<keyword evidence="2" id="KW-1185">Reference proteome</keyword>
<protein>
    <submittedName>
        <fullName evidence="1">Uncharacterized protein DUF2278</fullName>
    </submittedName>
</protein>
<dbReference type="OrthoDB" id="291334at2"/>
<dbReference type="AlphaFoldDB" id="A0A3N1CX31"/>
<dbReference type="InterPro" id="IPR019268">
    <property type="entry name" value="DUF2278"/>
</dbReference>
<comment type="caution">
    <text evidence="1">The sequence shown here is derived from an EMBL/GenBank/DDBJ whole genome shotgun (WGS) entry which is preliminary data.</text>
</comment>
<organism evidence="1 2">
    <name type="scientific">Actinocorallia herbida</name>
    <dbReference type="NCBI Taxonomy" id="58109"/>
    <lineage>
        <taxon>Bacteria</taxon>
        <taxon>Bacillati</taxon>
        <taxon>Actinomycetota</taxon>
        <taxon>Actinomycetes</taxon>
        <taxon>Streptosporangiales</taxon>
        <taxon>Thermomonosporaceae</taxon>
        <taxon>Actinocorallia</taxon>
    </lineage>
</organism>
<dbReference type="Proteomes" id="UP000272400">
    <property type="component" value="Unassembled WGS sequence"/>
</dbReference>
<gene>
    <name evidence="1" type="ORF">EDD29_3390</name>
</gene>
<dbReference type="EMBL" id="RJKE01000001">
    <property type="protein sequence ID" value="ROO85841.1"/>
    <property type="molecule type" value="Genomic_DNA"/>
</dbReference>
<evidence type="ECO:0000313" key="1">
    <source>
        <dbReference type="EMBL" id="ROO85841.1"/>
    </source>
</evidence>
<dbReference type="RefSeq" id="WP_123665299.1">
    <property type="nucleotide sequence ID" value="NZ_RJKE01000001.1"/>
</dbReference>
<reference evidence="1 2" key="1">
    <citation type="submission" date="2018-11" db="EMBL/GenBank/DDBJ databases">
        <title>Sequencing the genomes of 1000 actinobacteria strains.</title>
        <authorList>
            <person name="Klenk H.-P."/>
        </authorList>
    </citation>
    <scope>NUCLEOTIDE SEQUENCE [LARGE SCALE GENOMIC DNA]</scope>
    <source>
        <strain evidence="1 2">DSM 44254</strain>
    </source>
</reference>
<dbReference type="Pfam" id="PF10042">
    <property type="entry name" value="DUF2278"/>
    <property type="match status" value="1"/>
</dbReference>
<sequence>MAFADYGVLAGVLTAHERDRPDDQGHWYHVKLSLTAPAGTYRGAVDVDSHQSTTGVQWKTLTIPFDALPGVAGLPGGFHRVLRSLSGGAVDLHRHPAFAHPWSTGSHLEASVALESVLMIGARTLVFGEPFDEGLGVHNIHQNQGDPRGSQWWSENGTWQDGAVLTAHPDGTFQAFVSKFTSQILPTDDAGHPLAAAFPSP</sequence>